<organism evidence="1">
    <name type="scientific">Octactis speculum</name>
    <dbReference type="NCBI Taxonomy" id="3111310"/>
    <lineage>
        <taxon>Eukaryota</taxon>
        <taxon>Sar</taxon>
        <taxon>Stramenopiles</taxon>
        <taxon>Ochrophyta</taxon>
        <taxon>Dictyochophyceae</taxon>
        <taxon>Dictyochales</taxon>
        <taxon>Dictyochaceae</taxon>
        <taxon>Octactis</taxon>
    </lineage>
</organism>
<accession>A0A7S2H1D3</accession>
<evidence type="ECO:0000313" key="1">
    <source>
        <dbReference type="EMBL" id="CAD9477701.1"/>
    </source>
</evidence>
<name>A0A7S2H1D3_9STRA</name>
<evidence type="ECO:0008006" key="2">
    <source>
        <dbReference type="Google" id="ProtNLM"/>
    </source>
</evidence>
<reference evidence="1" key="1">
    <citation type="submission" date="2021-01" db="EMBL/GenBank/DDBJ databases">
        <authorList>
            <person name="Corre E."/>
            <person name="Pelletier E."/>
            <person name="Niang G."/>
            <person name="Scheremetjew M."/>
            <person name="Finn R."/>
            <person name="Kale V."/>
            <person name="Holt S."/>
            <person name="Cochrane G."/>
            <person name="Meng A."/>
            <person name="Brown T."/>
            <person name="Cohen L."/>
        </authorList>
    </citation>
    <scope>NUCLEOTIDE SEQUENCE</scope>
    <source>
        <strain evidence="1">CCMP1381</strain>
    </source>
</reference>
<dbReference type="AlphaFoldDB" id="A0A7S2H1D3"/>
<proteinExistence type="predicted"/>
<protein>
    <recommendedName>
        <fullName evidence="2">Thioredoxin domain-containing protein</fullName>
    </recommendedName>
</protein>
<dbReference type="EMBL" id="HBGS01055897">
    <property type="protein sequence ID" value="CAD9477701.1"/>
    <property type="molecule type" value="Transcribed_RNA"/>
</dbReference>
<gene>
    <name evidence="1" type="ORF">DSPE1174_LOCUS29076</name>
</gene>
<sequence>MAALDAEVDLSASMAAALPQSLDVASLDSEKVIADDKKTFDDFKGSGSPLPDLSSLKFVKGELPEDTGSGPLVLLSWAKYAKGDYRTMVHFSFLMRALPGLRVVGVSCDPAEEDCRAILKKMNTPMPTQSIDMLVFDMPLAFDEGKLVKDALVGSLGGSLAPGKALLYVDGKLVWAEQFTAGYMLKQGQFAEQCALALAGAPLLSNGAKPVEEDEDESDEECVVGDDVDIPDFSAAAEGDY</sequence>